<evidence type="ECO:0000313" key="3">
    <source>
        <dbReference type="Proteomes" id="UP000604825"/>
    </source>
</evidence>
<evidence type="ECO:0000313" key="2">
    <source>
        <dbReference type="EMBL" id="CAD6222941.1"/>
    </source>
</evidence>
<dbReference type="Proteomes" id="UP000604825">
    <property type="component" value="Unassembled WGS sequence"/>
</dbReference>
<comment type="caution">
    <text evidence="2">The sequence shown here is derived from an EMBL/GenBank/DDBJ whole genome shotgun (WGS) entry which is preliminary data.</text>
</comment>
<evidence type="ECO:0000256" key="1">
    <source>
        <dbReference type="SAM" id="MobiDB-lite"/>
    </source>
</evidence>
<gene>
    <name evidence="2" type="ORF">NCGR_LOCUS15459</name>
</gene>
<proteinExistence type="predicted"/>
<sequence>MGVMLTLLLVLLVLVWYLLRSMSLFYHHALGYGFIRMQSLELKNCRQATISAIKASDWPGSPRCSGGPEHHHGHKSRRSTLMIVLEVLLKPRSI</sequence>
<reference evidence="2" key="1">
    <citation type="submission" date="2020-10" db="EMBL/GenBank/DDBJ databases">
        <authorList>
            <person name="Han B."/>
            <person name="Lu T."/>
            <person name="Zhao Q."/>
            <person name="Huang X."/>
            <person name="Zhao Y."/>
        </authorList>
    </citation>
    <scope>NUCLEOTIDE SEQUENCE</scope>
</reference>
<feature type="region of interest" description="Disordered" evidence="1">
    <location>
        <begin position="58"/>
        <end position="77"/>
    </location>
</feature>
<organism evidence="2 3">
    <name type="scientific">Miscanthus lutarioriparius</name>
    <dbReference type="NCBI Taxonomy" id="422564"/>
    <lineage>
        <taxon>Eukaryota</taxon>
        <taxon>Viridiplantae</taxon>
        <taxon>Streptophyta</taxon>
        <taxon>Embryophyta</taxon>
        <taxon>Tracheophyta</taxon>
        <taxon>Spermatophyta</taxon>
        <taxon>Magnoliopsida</taxon>
        <taxon>Liliopsida</taxon>
        <taxon>Poales</taxon>
        <taxon>Poaceae</taxon>
        <taxon>PACMAD clade</taxon>
        <taxon>Panicoideae</taxon>
        <taxon>Andropogonodae</taxon>
        <taxon>Andropogoneae</taxon>
        <taxon>Saccharinae</taxon>
        <taxon>Miscanthus</taxon>
    </lineage>
</organism>
<protein>
    <submittedName>
        <fullName evidence="2">Uncharacterized protein</fullName>
    </submittedName>
</protein>
<dbReference type="EMBL" id="CAJGYO010000004">
    <property type="protein sequence ID" value="CAD6222941.1"/>
    <property type="molecule type" value="Genomic_DNA"/>
</dbReference>
<name>A0A811NHZ7_9POAL</name>
<keyword evidence="3" id="KW-1185">Reference proteome</keyword>
<accession>A0A811NHZ7</accession>
<dbReference type="AlphaFoldDB" id="A0A811NHZ7"/>